<dbReference type="InterPro" id="IPR037079">
    <property type="entry name" value="AF2212/PG0164-like_sf"/>
</dbReference>
<gene>
    <name evidence="1" type="ORF">JL107_09070</name>
</gene>
<organism evidence="1 2">
    <name type="scientific">Nakamurella flavida</name>
    <dbReference type="NCBI Taxonomy" id="363630"/>
    <lineage>
        <taxon>Bacteria</taxon>
        <taxon>Bacillati</taxon>
        <taxon>Actinomycetota</taxon>
        <taxon>Actinomycetes</taxon>
        <taxon>Nakamurellales</taxon>
        <taxon>Nakamurellaceae</taxon>
        <taxon>Nakamurella</taxon>
    </lineage>
</organism>
<keyword evidence="2" id="KW-1185">Reference proteome</keyword>
<dbReference type="EMBL" id="JAERWL010000008">
    <property type="protein sequence ID" value="MBM9476591.1"/>
    <property type="molecule type" value="Genomic_DNA"/>
</dbReference>
<dbReference type="Gene3D" id="2.40.30.100">
    <property type="entry name" value="AF2212/PG0164-like"/>
    <property type="match status" value="1"/>
</dbReference>
<comment type="caution">
    <text evidence="1">The sequence shown here is derived from an EMBL/GenBank/DDBJ whole genome shotgun (WGS) entry which is preliminary data.</text>
</comment>
<dbReference type="Proteomes" id="UP000663801">
    <property type="component" value="Unassembled WGS sequence"/>
</dbReference>
<protein>
    <submittedName>
        <fullName evidence="1">DUF1905 domain-containing protein</fullName>
    </submittedName>
</protein>
<reference evidence="1" key="1">
    <citation type="submission" date="2021-01" db="EMBL/GenBank/DDBJ databases">
        <title>KCTC 19127 draft genome.</title>
        <authorList>
            <person name="An D."/>
        </authorList>
    </citation>
    <scope>NUCLEOTIDE SEQUENCE</scope>
    <source>
        <strain evidence="1">KCTC 19127</strain>
    </source>
</reference>
<evidence type="ECO:0000313" key="1">
    <source>
        <dbReference type="EMBL" id="MBM9476591.1"/>
    </source>
</evidence>
<accession>A0A938YL80</accession>
<dbReference type="SUPFAM" id="SSF141694">
    <property type="entry name" value="AF2212/PG0164-like"/>
    <property type="match status" value="1"/>
</dbReference>
<dbReference type="RefSeq" id="WP_205256702.1">
    <property type="nucleotide sequence ID" value="NZ_BAAAPV010000004.1"/>
</dbReference>
<dbReference type="AlphaFoldDB" id="A0A938YL80"/>
<proteinExistence type="predicted"/>
<dbReference type="InterPro" id="IPR015018">
    <property type="entry name" value="DUF1905"/>
</dbReference>
<evidence type="ECO:0000313" key="2">
    <source>
        <dbReference type="Proteomes" id="UP000663801"/>
    </source>
</evidence>
<dbReference type="Pfam" id="PF08922">
    <property type="entry name" value="DUF1905"/>
    <property type="match status" value="1"/>
</dbReference>
<name>A0A938YL80_9ACTN</name>
<sequence>MEVEFTGEIVEWRGPAPFHFLVLPPDAVQDIAEVARAVTYGWGMIPVRAVLGSVTFTTSLWPRAGGYVLPVKDAVRRPQGLELGDVVTVRMTVREGRVRP</sequence>